<reference evidence="2" key="1">
    <citation type="submission" date="2021-01" db="EMBL/GenBank/DDBJ databases">
        <title>Novel species in genus Nocardioides.</title>
        <authorList>
            <person name="Zhang G."/>
        </authorList>
    </citation>
    <scope>NUCLEOTIDE SEQUENCE</scope>
    <source>
        <strain evidence="2">Zg-536</strain>
    </source>
</reference>
<evidence type="ECO:0000256" key="1">
    <source>
        <dbReference type="SAM" id="Phobius"/>
    </source>
</evidence>
<protein>
    <submittedName>
        <fullName evidence="2">DUF3017 domain-containing protein</fullName>
    </submittedName>
</protein>
<dbReference type="Proteomes" id="UP000663791">
    <property type="component" value="Unassembled WGS sequence"/>
</dbReference>
<keyword evidence="1" id="KW-0812">Transmembrane</keyword>
<dbReference type="InterPro" id="IPR021385">
    <property type="entry name" value="DUF3017"/>
</dbReference>
<proteinExistence type="predicted"/>
<keyword evidence="1" id="KW-0472">Membrane</keyword>
<keyword evidence="1" id="KW-1133">Transmembrane helix</keyword>
<name>A0A938Y905_9ACTN</name>
<comment type="caution">
    <text evidence="2">The sequence shown here is derived from an EMBL/GenBank/DDBJ whole genome shotgun (WGS) entry which is preliminary data.</text>
</comment>
<accession>A0A938Y905</accession>
<evidence type="ECO:0000313" key="3">
    <source>
        <dbReference type="Proteomes" id="UP000663791"/>
    </source>
</evidence>
<keyword evidence="3" id="KW-1185">Reference proteome</keyword>
<gene>
    <name evidence="2" type="ORF">JK386_07180</name>
</gene>
<feature type="transmembrane region" description="Helical" evidence="1">
    <location>
        <begin position="35"/>
        <end position="52"/>
    </location>
</feature>
<dbReference type="EMBL" id="JAERTX010000005">
    <property type="protein sequence ID" value="MBM9459681.1"/>
    <property type="molecule type" value="Genomic_DNA"/>
</dbReference>
<dbReference type="Pfam" id="PF11222">
    <property type="entry name" value="DUF3017"/>
    <property type="match status" value="1"/>
</dbReference>
<sequence>MRIVSAALGIAAVLRLALPEKDAGMLAVRHRLFDVCTLLLFGVSLFVLAGAIPDQPV</sequence>
<dbReference type="AlphaFoldDB" id="A0A938Y905"/>
<organism evidence="2 3">
    <name type="scientific">Nocardioides faecalis</name>
    <dbReference type="NCBI Taxonomy" id="2803858"/>
    <lineage>
        <taxon>Bacteria</taxon>
        <taxon>Bacillati</taxon>
        <taxon>Actinomycetota</taxon>
        <taxon>Actinomycetes</taxon>
        <taxon>Propionibacteriales</taxon>
        <taxon>Nocardioidaceae</taxon>
        <taxon>Nocardioides</taxon>
    </lineage>
</organism>
<evidence type="ECO:0000313" key="2">
    <source>
        <dbReference type="EMBL" id="MBM9459681.1"/>
    </source>
</evidence>